<dbReference type="VEuPathDB" id="FungiDB:Z519_01807"/>
<reference evidence="2" key="1">
    <citation type="submission" date="2015-01" db="EMBL/GenBank/DDBJ databases">
        <title>The Genome Sequence of Cladophialophora bantiana CBS 173.52.</title>
        <authorList>
            <consortium name="The Broad Institute Genomics Platform"/>
            <person name="Cuomo C."/>
            <person name="de Hoog S."/>
            <person name="Gorbushina A."/>
            <person name="Stielow B."/>
            <person name="Teixiera M."/>
            <person name="Abouelleil A."/>
            <person name="Chapman S.B."/>
            <person name="Priest M."/>
            <person name="Young S.K."/>
            <person name="Wortman J."/>
            <person name="Nusbaum C."/>
            <person name="Birren B."/>
        </authorList>
    </citation>
    <scope>NUCLEOTIDE SEQUENCE [LARGE SCALE GENOMIC DNA]</scope>
    <source>
        <strain evidence="2">CBS 173.52</strain>
    </source>
</reference>
<organism evidence="2">
    <name type="scientific">Cladophialophora bantiana (strain ATCC 10958 / CBS 173.52 / CDC B-1940 / NIH 8579)</name>
    <name type="common">Xylohypha bantiana</name>
    <dbReference type="NCBI Taxonomy" id="1442370"/>
    <lineage>
        <taxon>Eukaryota</taxon>
        <taxon>Fungi</taxon>
        <taxon>Dikarya</taxon>
        <taxon>Ascomycota</taxon>
        <taxon>Pezizomycotina</taxon>
        <taxon>Eurotiomycetes</taxon>
        <taxon>Chaetothyriomycetidae</taxon>
        <taxon>Chaetothyriales</taxon>
        <taxon>Herpotrichiellaceae</taxon>
        <taxon>Cladophialophora</taxon>
    </lineage>
</organism>
<accession>A0A0D2HXT2</accession>
<evidence type="ECO:0000256" key="1">
    <source>
        <dbReference type="SAM" id="MobiDB-lite"/>
    </source>
</evidence>
<feature type="compositionally biased region" description="Basic and acidic residues" evidence="1">
    <location>
        <begin position="89"/>
        <end position="100"/>
    </location>
</feature>
<evidence type="ECO:0000313" key="2">
    <source>
        <dbReference type="EMBL" id="KIW98223.1"/>
    </source>
</evidence>
<dbReference type="HOGENOM" id="CLU_792267_0_0_1"/>
<protein>
    <submittedName>
        <fullName evidence="2">Uncharacterized protein</fullName>
    </submittedName>
</protein>
<dbReference type="EMBL" id="KN846981">
    <property type="protein sequence ID" value="KIW98223.1"/>
    <property type="molecule type" value="Genomic_DNA"/>
</dbReference>
<dbReference type="OrthoDB" id="4140456at2759"/>
<gene>
    <name evidence="2" type="ORF">Z519_01807</name>
</gene>
<dbReference type="GeneID" id="27694735"/>
<name>A0A0D2HXT2_CLAB1</name>
<proteinExistence type="predicted"/>
<feature type="region of interest" description="Disordered" evidence="1">
    <location>
        <begin position="69"/>
        <end position="100"/>
    </location>
</feature>
<dbReference type="RefSeq" id="XP_016624892.1">
    <property type="nucleotide sequence ID" value="XM_016759564.1"/>
</dbReference>
<dbReference type="AlphaFoldDB" id="A0A0D2HXT2"/>
<sequence>MQSHKPSVVVPDVLWLNAKTPTNFKWTPDYEQKSIIAVRAQHYSAKRRVEHASSLFELQKYGPQLLPERTSYGRNPFEAQGKAPSETSQTKDTDEHHVLEGKRRRLFHRKAIKRPRQSQQRAHSTRAIGVSSVGKGGSLSKLLRGGNSDPFSSTPIPLSALRYSVISIIQPISLRTIWAGEVGTPNAVRVLIPAQKRVYETDLNHEAVMHALFAYRWSVMGHLHPHNKDLYYRYALDHEVRGIRGLQPLVTSESDTSEELNVAVRVVLLFCCASVFRSRLDALFLHLNGLKQLIQSMGGVDRLHWIRKEIATILLSGLLQLHPHIQFSTLQAGILDGGGIGVIVTSREIY</sequence>